<dbReference type="Pfam" id="PF02325">
    <property type="entry name" value="CCB3_YggT"/>
    <property type="match status" value="1"/>
</dbReference>
<dbReference type="PANTHER" id="PTHR33219">
    <property type="entry name" value="YLMG HOMOLOG PROTEIN 2, CHLOROPLASTIC"/>
    <property type="match status" value="1"/>
</dbReference>
<keyword evidence="3" id="KW-1185">Reference proteome</keyword>
<comment type="caution">
    <text evidence="2">The sequence shown here is derived from an EMBL/GenBank/DDBJ whole genome shotgun (WGS) entry which is preliminary data.</text>
</comment>
<sequence>MKRPSTSPPSALSKPPCSPTSPPCSHMFSKRPISSPCVPFLFSFVPYVFPFVLFCSLRVPLMFALGSLGWEGKVRRGGVRGSALVWVQIELQFSSLRIRSAAMAPLVENSHPKGLPNLVLLTERACGELQAAAVRHLRQAEAWMQQVGGGIVSRNPALGEFLQQVEGFKVGVRGNRASERLVLTRGRDFAAIIPGDSVAEMVISSSVFNFLNIYNTILIARLVLTWFPSAPEAIVNPLSTICDPYLNVFRGIIPPLGTLDLSPILAFTVLNVFTSTAQALPAELDSKPREKLGWRQLVQRRKGLKGPPLSKVRPISGMSASIEI</sequence>
<dbReference type="GO" id="GO:0010020">
    <property type="term" value="P:chloroplast fission"/>
    <property type="evidence" value="ECO:0007669"/>
    <property type="project" value="TreeGrafter"/>
</dbReference>
<evidence type="ECO:0000256" key="1">
    <source>
        <dbReference type="SAM" id="Phobius"/>
    </source>
</evidence>
<gene>
    <name evidence="2" type="ORF">KC19_1G253300</name>
</gene>
<protein>
    <submittedName>
        <fullName evidence="2">Uncharacterized protein</fullName>
    </submittedName>
</protein>
<organism evidence="2 3">
    <name type="scientific">Ceratodon purpureus</name>
    <name type="common">Fire moss</name>
    <name type="synonym">Dicranum purpureum</name>
    <dbReference type="NCBI Taxonomy" id="3225"/>
    <lineage>
        <taxon>Eukaryota</taxon>
        <taxon>Viridiplantae</taxon>
        <taxon>Streptophyta</taxon>
        <taxon>Embryophyta</taxon>
        <taxon>Bryophyta</taxon>
        <taxon>Bryophytina</taxon>
        <taxon>Bryopsida</taxon>
        <taxon>Dicranidae</taxon>
        <taxon>Pseudoditrichales</taxon>
        <taxon>Ditrichaceae</taxon>
        <taxon>Ceratodon</taxon>
    </lineage>
</organism>
<proteinExistence type="predicted"/>
<accession>A0A8T0JCA2</accession>
<dbReference type="InterPro" id="IPR003425">
    <property type="entry name" value="CCB3/YggT"/>
</dbReference>
<dbReference type="Proteomes" id="UP000822688">
    <property type="component" value="Chromosome 1"/>
</dbReference>
<evidence type="ECO:0000313" key="2">
    <source>
        <dbReference type="EMBL" id="KAG0592458.1"/>
    </source>
</evidence>
<feature type="transmembrane region" description="Helical" evidence="1">
    <location>
        <begin position="48"/>
        <end position="70"/>
    </location>
</feature>
<keyword evidence="1" id="KW-0812">Transmembrane</keyword>
<keyword evidence="1" id="KW-1133">Transmembrane helix</keyword>
<dbReference type="PANTHER" id="PTHR33219:SF14">
    <property type="entry name" value="PROTEIN COFACTOR ASSEMBLY OF COMPLEX C SUBUNIT B CCB3, CHLOROPLASTIC-RELATED"/>
    <property type="match status" value="1"/>
</dbReference>
<evidence type="ECO:0000313" key="3">
    <source>
        <dbReference type="Proteomes" id="UP000822688"/>
    </source>
</evidence>
<name>A0A8T0JCA2_CERPU</name>
<keyword evidence="1" id="KW-0472">Membrane</keyword>
<dbReference type="AlphaFoldDB" id="A0A8T0JCA2"/>
<reference evidence="2" key="1">
    <citation type="submission" date="2020-06" db="EMBL/GenBank/DDBJ databases">
        <title>WGS assembly of Ceratodon purpureus strain R40.</title>
        <authorList>
            <person name="Carey S.B."/>
            <person name="Jenkins J."/>
            <person name="Shu S."/>
            <person name="Lovell J.T."/>
            <person name="Sreedasyam A."/>
            <person name="Maumus F."/>
            <person name="Tiley G.P."/>
            <person name="Fernandez-Pozo N."/>
            <person name="Barry K."/>
            <person name="Chen C."/>
            <person name="Wang M."/>
            <person name="Lipzen A."/>
            <person name="Daum C."/>
            <person name="Saski C.A."/>
            <person name="Payton A.C."/>
            <person name="Mcbreen J.C."/>
            <person name="Conrad R.E."/>
            <person name="Kollar L.M."/>
            <person name="Olsson S."/>
            <person name="Huttunen S."/>
            <person name="Landis J.B."/>
            <person name="Wickett N.J."/>
            <person name="Johnson M.G."/>
            <person name="Rensing S.A."/>
            <person name="Grimwood J."/>
            <person name="Schmutz J."/>
            <person name="Mcdaniel S.F."/>
        </authorList>
    </citation>
    <scope>NUCLEOTIDE SEQUENCE</scope>
    <source>
        <strain evidence="2">R40</strain>
    </source>
</reference>
<dbReference type="EMBL" id="CM026421">
    <property type="protein sequence ID" value="KAG0592458.1"/>
    <property type="molecule type" value="Genomic_DNA"/>
</dbReference>
<dbReference type="GO" id="GO:0016020">
    <property type="term" value="C:membrane"/>
    <property type="evidence" value="ECO:0007669"/>
    <property type="project" value="InterPro"/>
</dbReference>